<sequence length="266" mass="28139">MPIKWSADMDKLLLVKIIETHDLKVDAKRVADAWPGTTEGQDKPTPRAITERLVRIRADIKAAKGEGTLSIGTVPKSSPGTATPRKARKPATPTSTPDSSKRRRTASTITKSSPLKHEMDIDGADATLADADHELDHDFGTGQLSNNTFSTPTKIGKGRGLFDIPAHPGTPASPTLTPTGLSPGQTLDALAVRAGSSLGLNMKQEDGVVGDGSPVKRTPRARRAASSFNMVNYSENFGDDDDDVDGSASASDYTPDGAVFEDDDFA</sequence>
<evidence type="ECO:0000256" key="1">
    <source>
        <dbReference type="SAM" id="MobiDB-lite"/>
    </source>
</evidence>
<evidence type="ECO:0000313" key="3">
    <source>
        <dbReference type="Proteomes" id="UP000256690"/>
    </source>
</evidence>
<comment type="caution">
    <text evidence="2">The sequence shown here is derived from an EMBL/GenBank/DDBJ whole genome shotgun (WGS) entry which is preliminary data.</text>
</comment>
<evidence type="ECO:0000313" key="2">
    <source>
        <dbReference type="EMBL" id="RDW70750.1"/>
    </source>
</evidence>
<proteinExistence type="predicted"/>
<feature type="region of interest" description="Disordered" evidence="1">
    <location>
        <begin position="232"/>
        <end position="266"/>
    </location>
</feature>
<keyword evidence="3" id="KW-1185">Reference proteome</keyword>
<gene>
    <name evidence="2" type="ORF">DSM5745_08261</name>
</gene>
<protein>
    <submittedName>
        <fullName evidence="2">Uncharacterized protein</fullName>
    </submittedName>
</protein>
<dbReference type="RefSeq" id="XP_026601281.1">
    <property type="nucleotide sequence ID" value="XM_026750277.1"/>
</dbReference>
<dbReference type="OrthoDB" id="5420368at2759"/>
<dbReference type="STRING" id="1810919.A0A3D8R9W8"/>
<feature type="region of interest" description="Disordered" evidence="1">
    <location>
        <begin position="64"/>
        <end position="112"/>
    </location>
</feature>
<name>A0A3D8R9W8_9EURO</name>
<organism evidence="2 3">
    <name type="scientific">Aspergillus mulundensis</name>
    <dbReference type="NCBI Taxonomy" id="1810919"/>
    <lineage>
        <taxon>Eukaryota</taxon>
        <taxon>Fungi</taxon>
        <taxon>Dikarya</taxon>
        <taxon>Ascomycota</taxon>
        <taxon>Pezizomycotina</taxon>
        <taxon>Eurotiomycetes</taxon>
        <taxon>Eurotiomycetidae</taxon>
        <taxon>Eurotiales</taxon>
        <taxon>Aspergillaceae</taxon>
        <taxon>Aspergillus</taxon>
        <taxon>Aspergillus subgen. Nidulantes</taxon>
    </lineage>
</organism>
<dbReference type="Proteomes" id="UP000256690">
    <property type="component" value="Unassembled WGS sequence"/>
</dbReference>
<dbReference type="GeneID" id="38118631"/>
<accession>A0A3D8R9W8</accession>
<reference evidence="2 3" key="1">
    <citation type="journal article" date="2018" name="IMA Fungus">
        <title>IMA Genome-F 9: Draft genome sequence of Annulohypoxylon stygium, Aspergillus mulundensis, Berkeleyomyces basicola (syn. Thielaviopsis basicola), Ceratocystis smalleyi, two Cercospora beticola strains, Coleophoma cylindrospora, Fusarium fracticaudum, Phialophora cf. hyalina, and Morchella septimelata.</title>
        <authorList>
            <person name="Wingfield B.D."/>
            <person name="Bills G.F."/>
            <person name="Dong Y."/>
            <person name="Huang W."/>
            <person name="Nel W.J."/>
            <person name="Swalarsk-Parry B.S."/>
            <person name="Vaghefi N."/>
            <person name="Wilken P.M."/>
            <person name="An Z."/>
            <person name="de Beer Z.W."/>
            <person name="De Vos L."/>
            <person name="Chen L."/>
            <person name="Duong T.A."/>
            <person name="Gao Y."/>
            <person name="Hammerbacher A."/>
            <person name="Kikkert J.R."/>
            <person name="Li Y."/>
            <person name="Li H."/>
            <person name="Li K."/>
            <person name="Li Q."/>
            <person name="Liu X."/>
            <person name="Ma X."/>
            <person name="Naidoo K."/>
            <person name="Pethybridge S.J."/>
            <person name="Sun J."/>
            <person name="Steenkamp E.T."/>
            <person name="van der Nest M.A."/>
            <person name="van Wyk S."/>
            <person name="Wingfield M.J."/>
            <person name="Xiong C."/>
            <person name="Yue Q."/>
            <person name="Zhang X."/>
        </authorList>
    </citation>
    <scope>NUCLEOTIDE SEQUENCE [LARGE SCALE GENOMIC DNA]</scope>
    <source>
        <strain evidence="2 3">DSM 5745</strain>
    </source>
</reference>
<dbReference type="AlphaFoldDB" id="A0A3D8R9W8"/>
<dbReference type="EMBL" id="PVWQ01000010">
    <property type="protein sequence ID" value="RDW70750.1"/>
    <property type="molecule type" value="Genomic_DNA"/>
</dbReference>